<dbReference type="PANTHER" id="PTHR33495">
    <property type="entry name" value="ANTI-SIGMA FACTOR ANTAGONIST TM_1081-RELATED-RELATED"/>
    <property type="match status" value="1"/>
</dbReference>
<organism evidence="4 5">
    <name type="scientific">Syntrophomonas wolfei</name>
    <dbReference type="NCBI Taxonomy" id="863"/>
    <lineage>
        <taxon>Bacteria</taxon>
        <taxon>Bacillati</taxon>
        <taxon>Bacillota</taxon>
        <taxon>Clostridia</taxon>
        <taxon>Eubacteriales</taxon>
        <taxon>Syntrophomonadaceae</taxon>
        <taxon>Syntrophomonas</taxon>
    </lineage>
</organism>
<gene>
    <name evidence="4" type="ORF">DDZ44_07870</name>
</gene>
<dbReference type="AlphaFoldDB" id="A0A354YYP1"/>
<dbReference type="STRING" id="378794.GCA_001570625_01089"/>
<dbReference type="NCBIfam" id="TIGR00377">
    <property type="entry name" value="ant_ant_sig"/>
    <property type="match status" value="1"/>
</dbReference>
<accession>A0A354YYP1</accession>
<dbReference type="Gene3D" id="3.30.750.24">
    <property type="entry name" value="STAS domain"/>
    <property type="match status" value="1"/>
</dbReference>
<comment type="similarity">
    <text evidence="1 2">Belongs to the anti-sigma-factor antagonist family.</text>
</comment>
<evidence type="ECO:0000256" key="1">
    <source>
        <dbReference type="ARBA" id="ARBA00009013"/>
    </source>
</evidence>
<feature type="domain" description="STAS" evidence="3">
    <location>
        <begin position="1"/>
        <end position="99"/>
    </location>
</feature>
<protein>
    <recommendedName>
        <fullName evidence="2">Anti-sigma factor antagonist</fullName>
    </recommendedName>
</protein>
<proteinExistence type="inferred from homology"/>
<dbReference type="SUPFAM" id="SSF52091">
    <property type="entry name" value="SpoIIaa-like"/>
    <property type="match status" value="1"/>
</dbReference>
<dbReference type="GO" id="GO:0043856">
    <property type="term" value="F:anti-sigma factor antagonist activity"/>
    <property type="evidence" value="ECO:0007669"/>
    <property type="project" value="InterPro"/>
</dbReference>
<name>A0A354YYP1_9FIRM</name>
<dbReference type="PROSITE" id="PS50801">
    <property type="entry name" value="STAS"/>
    <property type="match status" value="1"/>
</dbReference>
<evidence type="ECO:0000256" key="2">
    <source>
        <dbReference type="RuleBase" id="RU003749"/>
    </source>
</evidence>
<evidence type="ECO:0000259" key="3">
    <source>
        <dbReference type="PROSITE" id="PS50801"/>
    </source>
</evidence>
<dbReference type="CDD" id="cd07043">
    <property type="entry name" value="STAS_anti-anti-sigma_factors"/>
    <property type="match status" value="1"/>
</dbReference>
<reference evidence="4 5" key="1">
    <citation type="journal article" date="2018" name="Nat. Biotechnol.">
        <title>A standardized bacterial taxonomy based on genome phylogeny substantially revises the tree of life.</title>
        <authorList>
            <person name="Parks D.H."/>
            <person name="Chuvochina M."/>
            <person name="Waite D.W."/>
            <person name="Rinke C."/>
            <person name="Skarshewski A."/>
            <person name="Chaumeil P.A."/>
            <person name="Hugenholtz P."/>
        </authorList>
    </citation>
    <scope>NUCLEOTIDE SEQUENCE [LARGE SCALE GENOMIC DNA]</scope>
    <source>
        <strain evidence="4">UBA10948</strain>
    </source>
</reference>
<dbReference type="Proteomes" id="UP000263273">
    <property type="component" value="Unassembled WGS sequence"/>
</dbReference>
<comment type="caution">
    <text evidence="4">The sequence shown here is derived from an EMBL/GenBank/DDBJ whole genome shotgun (WGS) entry which is preliminary data.</text>
</comment>
<evidence type="ECO:0000313" key="4">
    <source>
        <dbReference type="EMBL" id="HBK53836.1"/>
    </source>
</evidence>
<dbReference type="InterPro" id="IPR036513">
    <property type="entry name" value="STAS_dom_sf"/>
</dbReference>
<dbReference type="InterPro" id="IPR003658">
    <property type="entry name" value="Anti-sigma_ant"/>
</dbReference>
<sequence>MDIKKTQEDRKLTIALAGRLDSNSAPQLEAELKESLVDINDLVLDFAELVYLSSAGLRVILAAQKQMNKQGRMVIIKVNETIMEIFEITGFAEILTIEK</sequence>
<dbReference type="Pfam" id="PF01740">
    <property type="entry name" value="STAS"/>
    <property type="match status" value="1"/>
</dbReference>
<dbReference type="EMBL" id="DNZF01000173">
    <property type="protein sequence ID" value="HBK53836.1"/>
    <property type="molecule type" value="Genomic_DNA"/>
</dbReference>
<dbReference type="InterPro" id="IPR002645">
    <property type="entry name" value="STAS_dom"/>
</dbReference>
<evidence type="ECO:0000313" key="5">
    <source>
        <dbReference type="Proteomes" id="UP000263273"/>
    </source>
</evidence>